<reference evidence="1" key="1">
    <citation type="journal article" date="2020" name="Stud. Mycol.">
        <title>101 Dothideomycetes genomes: a test case for predicting lifestyles and emergence of pathogens.</title>
        <authorList>
            <person name="Haridas S."/>
            <person name="Albert R."/>
            <person name="Binder M."/>
            <person name="Bloem J."/>
            <person name="Labutti K."/>
            <person name="Salamov A."/>
            <person name="Andreopoulos B."/>
            <person name="Baker S."/>
            <person name="Barry K."/>
            <person name="Bills G."/>
            <person name="Bluhm B."/>
            <person name="Cannon C."/>
            <person name="Castanera R."/>
            <person name="Culley D."/>
            <person name="Daum C."/>
            <person name="Ezra D."/>
            <person name="Gonzalez J."/>
            <person name="Henrissat B."/>
            <person name="Kuo A."/>
            <person name="Liang C."/>
            <person name="Lipzen A."/>
            <person name="Lutzoni F."/>
            <person name="Magnuson J."/>
            <person name="Mondo S."/>
            <person name="Nolan M."/>
            <person name="Ohm R."/>
            <person name="Pangilinan J."/>
            <person name="Park H.-J."/>
            <person name="Ramirez L."/>
            <person name="Alfaro M."/>
            <person name="Sun H."/>
            <person name="Tritt A."/>
            <person name="Yoshinaga Y."/>
            <person name="Zwiers L.-H."/>
            <person name="Turgeon B."/>
            <person name="Goodwin S."/>
            <person name="Spatafora J."/>
            <person name="Crous P."/>
            <person name="Grigoriev I."/>
        </authorList>
    </citation>
    <scope>NUCLEOTIDE SEQUENCE</scope>
    <source>
        <strain evidence="1">CBS 627.86</strain>
    </source>
</reference>
<dbReference type="EMBL" id="ML977326">
    <property type="protein sequence ID" value="KAF2114056.1"/>
    <property type="molecule type" value="Genomic_DNA"/>
</dbReference>
<proteinExistence type="predicted"/>
<name>A0A6A5Z4N9_9PLEO</name>
<sequence length="195" mass="22250">MASTAKDPDVRLEGFEHPIPKEVLWGLAGVGLPALSEEDIKKLPESQLVEMLIAKKKQGYSAENINKKGNKRLSPEDRAVRIRKSLDDANSPMSKKTELARHAGKLADYKEMILGFYKAVYHLDEDNSEVVQVRAKVEDMRKVHEEFQRKATLLNTILNALDLQLVQTEPDEEFKPMEHESEDNWCDWMGTIFGE</sequence>
<organism evidence="1 2">
    <name type="scientific">Lophiotrema nucula</name>
    <dbReference type="NCBI Taxonomy" id="690887"/>
    <lineage>
        <taxon>Eukaryota</taxon>
        <taxon>Fungi</taxon>
        <taxon>Dikarya</taxon>
        <taxon>Ascomycota</taxon>
        <taxon>Pezizomycotina</taxon>
        <taxon>Dothideomycetes</taxon>
        <taxon>Pleosporomycetidae</taxon>
        <taxon>Pleosporales</taxon>
        <taxon>Lophiotremataceae</taxon>
        <taxon>Lophiotrema</taxon>
    </lineage>
</organism>
<gene>
    <name evidence="1" type="ORF">BDV96DRAFT_600796</name>
</gene>
<keyword evidence="2" id="KW-1185">Reference proteome</keyword>
<evidence type="ECO:0000313" key="1">
    <source>
        <dbReference type="EMBL" id="KAF2114056.1"/>
    </source>
</evidence>
<dbReference type="AlphaFoldDB" id="A0A6A5Z4N9"/>
<dbReference type="Proteomes" id="UP000799770">
    <property type="component" value="Unassembled WGS sequence"/>
</dbReference>
<accession>A0A6A5Z4N9</accession>
<protein>
    <submittedName>
        <fullName evidence="1">Uncharacterized protein</fullName>
    </submittedName>
</protein>
<evidence type="ECO:0000313" key="2">
    <source>
        <dbReference type="Proteomes" id="UP000799770"/>
    </source>
</evidence>